<accession>A0A3M7PA30</accession>
<sequence>CMLDTKMCIKRTLRMEIFNFYIFYLPALDNFQGNFISSPKQFVKNLSCVVYAVLIKIRYYENNL</sequence>
<comment type="caution">
    <text evidence="1">The sequence shown here is derived from an EMBL/GenBank/DDBJ whole genome shotgun (WGS) entry which is preliminary data.</text>
</comment>
<feature type="non-terminal residue" evidence="1">
    <location>
        <position position="1"/>
    </location>
</feature>
<proteinExistence type="predicted"/>
<reference evidence="1 2" key="1">
    <citation type="journal article" date="2018" name="Sci. Rep.">
        <title>Genomic signatures of local adaptation to the degree of environmental predictability in rotifers.</title>
        <authorList>
            <person name="Franch-Gras L."/>
            <person name="Hahn C."/>
            <person name="Garcia-Roger E.M."/>
            <person name="Carmona M.J."/>
            <person name="Serra M."/>
            <person name="Gomez A."/>
        </authorList>
    </citation>
    <scope>NUCLEOTIDE SEQUENCE [LARGE SCALE GENOMIC DNA]</scope>
    <source>
        <strain evidence="1">HYR1</strain>
    </source>
</reference>
<organism evidence="1 2">
    <name type="scientific">Brachionus plicatilis</name>
    <name type="common">Marine rotifer</name>
    <name type="synonym">Brachionus muelleri</name>
    <dbReference type="NCBI Taxonomy" id="10195"/>
    <lineage>
        <taxon>Eukaryota</taxon>
        <taxon>Metazoa</taxon>
        <taxon>Spiralia</taxon>
        <taxon>Gnathifera</taxon>
        <taxon>Rotifera</taxon>
        <taxon>Eurotatoria</taxon>
        <taxon>Monogononta</taxon>
        <taxon>Pseudotrocha</taxon>
        <taxon>Ploima</taxon>
        <taxon>Brachionidae</taxon>
        <taxon>Brachionus</taxon>
    </lineage>
</organism>
<dbReference type="Proteomes" id="UP000276133">
    <property type="component" value="Unassembled WGS sequence"/>
</dbReference>
<protein>
    <submittedName>
        <fullName evidence="1">Uncharacterized protein</fullName>
    </submittedName>
</protein>
<evidence type="ECO:0000313" key="1">
    <source>
        <dbReference type="EMBL" id="RMZ95945.1"/>
    </source>
</evidence>
<keyword evidence="2" id="KW-1185">Reference proteome</keyword>
<evidence type="ECO:0000313" key="2">
    <source>
        <dbReference type="Proteomes" id="UP000276133"/>
    </source>
</evidence>
<dbReference type="AlphaFoldDB" id="A0A3M7PA30"/>
<gene>
    <name evidence="1" type="ORF">BpHYR1_047594</name>
</gene>
<name>A0A3M7PA30_BRAPC</name>
<dbReference type="EMBL" id="REGN01012319">
    <property type="protein sequence ID" value="RMZ95945.1"/>
    <property type="molecule type" value="Genomic_DNA"/>
</dbReference>